<name>A0A0C2ZT93_9AGAM</name>
<dbReference type="HOGENOM" id="CLU_2122519_0_0_1"/>
<keyword evidence="3" id="KW-1185">Reference proteome</keyword>
<evidence type="ECO:0000256" key="1">
    <source>
        <dbReference type="SAM" id="MobiDB-lite"/>
    </source>
</evidence>
<dbReference type="Proteomes" id="UP000053989">
    <property type="component" value="Unassembled WGS sequence"/>
</dbReference>
<feature type="region of interest" description="Disordered" evidence="1">
    <location>
        <begin position="43"/>
        <end position="64"/>
    </location>
</feature>
<reference evidence="3" key="2">
    <citation type="submission" date="2015-01" db="EMBL/GenBank/DDBJ databases">
        <title>Evolutionary Origins and Diversification of the Mycorrhizal Mutualists.</title>
        <authorList>
            <consortium name="DOE Joint Genome Institute"/>
            <consortium name="Mycorrhizal Genomics Consortium"/>
            <person name="Kohler A."/>
            <person name="Kuo A."/>
            <person name="Nagy L.G."/>
            <person name="Floudas D."/>
            <person name="Copeland A."/>
            <person name="Barry K.W."/>
            <person name="Cichocki N."/>
            <person name="Veneault-Fourrey C."/>
            <person name="LaButti K."/>
            <person name="Lindquist E.A."/>
            <person name="Lipzen A."/>
            <person name="Lundell T."/>
            <person name="Morin E."/>
            <person name="Murat C."/>
            <person name="Riley R."/>
            <person name="Ohm R."/>
            <person name="Sun H."/>
            <person name="Tunlid A."/>
            <person name="Henrissat B."/>
            <person name="Grigoriev I.V."/>
            <person name="Hibbett D.S."/>
            <person name="Martin F."/>
        </authorList>
    </citation>
    <scope>NUCLEOTIDE SEQUENCE [LARGE SCALE GENOMIC DNA]</scope>
    <source>
        <strain evidence="3">Foug A</strain>
    </source>
</reference>
<gene>
    <name evidence="2" type="ORF">SCLCIDRAFT_1212792</name>
</gene>
<evidence type="ECO:0000313" key="2">
    <source>
        <dbReference type="EMBL" id="KIM64733.1"/>
    </source>
</evidence>
<evidence type="ECO:0000313" key="3">
    <source>
        <dbReference type="Proteomes" id="UP000053989"/>
    </source>
</evidence>
<proteinExistence type="predicted"/>
<dbReference type="AlphaFoldDB" id="A0A0C2ZT93"/>
<organism evidence="2 3">
    <name type="scientific">Scleroderma citrinum Foug A</name>
    <dbReference type="NCBI Taxonomy" id="1036808"/>
    <lineage>
        <taxon>Eukaryota</taxon>
        <taxon>Fungi</taxon>
        <taxon>Dikarya</taxon>
        <taxon>Basidiomycota</taxon>
        <taxon>Agaricomycotina</taxon>
        <taxon>Agaricomycetes</taxon>
        <taxon>Agaricomycetidae</taxon>
        <taxon>Boletales</taxon>
        <taxon>Sclerodermatineae</taxon>
        <taxon>Sclerodermataceae</taxon>
        <taxon>Scleroderma</taxon>
    </lineage>
</organism>
<protein>
    <submittedName>
        <fullName evidence="2">Uncharacterized protein</fullName>
    </submittedName>
</protein>
<dbReference type="InParanoid" id="A0A0C2ZT93"/>
<reference evidence="2 3" key="1">
    <citation type="submission" date="2014-04" db="EMBL/GenBank/DDBJ databases">
        <authorList>
            <consortium name="DOE Joint Genome Institute"/>
            <person name="Kuo A."/>
            <person name="Kohler A."/>
            <person name="Nagy L.G."/>
            <person name="Floudas D."/>
            <person name="Copeland A."/>
            <person name="Barry K.W."/>
            <person name="Cichocki N."/>
            <person name="Veneault-Fourrey C."/>
            <person name="LaButti K."/>
            <person name="Lindquist E.A."/>
            <person name="Lipzen A."/>
            <person name="Lundell T."/>
            <person name="Morin E."/>
            <person name="Murat C."/>
            <person name="Sun H."/>
            <person name="Tunlid A."/>
            <person name="Henrissat B."/>
            <person name="Grigoriev I.V."/>
            <person name="Hibbett D.S."/>
            <person name="Martin F."/>
            <person name="Nordberg H.P."/>
            <person name="Cantor M.N."/>
            <person name="Hua S.X."/>
        </authorList>
    </citation>
    <scope>NUCLEOTIDE SEQUENCE [LARGE SCALE GENOMIC DNA]</scope>
    <source>
        <strain evidence="2 3">Foug A</strain>
    </source>
</reference>
<dbReference type="EMBL" id="KN822026">
    <property type="protein sequence ID" value="KIM64733.1"/>
    <property type="molecule type" value="Genomic_DNA"/>
</dbReference>
<accession>A0A0C2ZT93</accession>
<sequence length="114" mass="13319">MIVLAALHWSEQVPMMEVIQVEQIQHSSAVRLTCEEKAEIPPKAGLFSSRNRRHEQPVKMESPNMNKKLRYKVGKVVISAARESQYRQRISRLPEIRMFVSYRVQSLHMMGRDV</sequence>